<name>A0AA90JAU7_9BACI</name>
<dbReference type="CDD" id="cd00009">
    <property type="entry name" value="AAA"/>
    <property type="match status" value="1"/>
</dbReference>
<evidence type="ECO:0000313" key="3">
    <source>
        <dbReference type="EMBL" id="MCY9279493.1"/>
    </source>
</evidence>
<sequence length="266" mass="30815">MPKRTIEEVMDELRNRSRLSQGDKPEDSAAKRYDCPKCKDELGFIERRGTMEVWVSCACREWRKAQKLLKSSEITEQFKNLNFAQFKTEGKHQSVKEAYECAVEYVQAYRDIQESRRNSIALLGQPGSGKTHLLTAASNELMRKLFVPVLYFPFVEGFNDLKQDFSLLEDKLNRMKQVDVLFLDDLFKPVGGRPRATEWQIEQTYAVVNYRYLNHKPIMLSSELSVEEIVGIDEALGTRLVEMCQDFLVVLNGSSFGINHRLERMI</sequence>
<accession>A0AA90JAU7</accession>
<dbReference type="GO" id="GO:0006260">
    <property type="term" value="P:DNA replication"/>
    <property type="evidence" value="ECO:0007669"/>
    <property type="project" value="TreeGrafter"/>
</dbReference>
<dbReference type="InterPro" id="IPR002611">
    <property type="entry name" value="IstB_ATP-bd"/>
</dbReference>
<evidence type="ECO:0000259" key="2">
    <source>
        <dbReference type="SMART" id="SM00382"/>
    </source>
</evidence>
<dbReference type="AlphaFoldDB" id="A0AA90JAU7"/>
<keyword evidence="3" id="KW-0067">ATP-binding</keyword>
<evidence type="ECO:0000313" key="4">
    <source>
        <dbReference type="Proteomes" id="UP001066455"/>
    </source>
</evidence>
<feature type="region of interest" description="Disordered" evidence="1">
    <location>
        <begin position="1"/>
        <end position="31"/>
    </location>
</feature>
<feature type="domain" description="AAA+ ATPase" evidence="2">
    <location>
        <begin position="116"/>
        <end position="247"/>
    </location>
</feature>
<dbReference type="Pfam" id="PF01695">
    <property type="entry name" value="IstB_IS21"/>
    <property type="match status" value="1"/>
</dbReference>
<dbReference type="FunFam" id="3.40.50.300:FF:002497">
    <property type="entry name" value="DNA replication protein"/>
    <property type="match status" value="1"/>
</dbReference>
<dbReference type="InterPro" id="IPR027417">
    <property type="entry name" value="P-loop_NTPase"/>
</dbReference>
<dbReference type="SMART" id="SM00382">
    <property type="entry name" value="AAA"/>
    <property type="match status" value="1"/>
</dbReference>
<dbReference type="Gene3D" id="3.40.50.300">
    <property type="entry name" value="P-loop containing nucleotide triphosphate hydrolases"/>
    <property type="match status" value="1"/>
</dbReference>
<dbReference type="InterPro" id="IPR003593">
    <property type="entry name" value="AAA+_ATPase"/>
</dbReference>
<dbReference type="EMBL" id="JALAXI010000004">
    <property type="protein sequence ID" value="MCY9279493.1"/>
    <property type="molecule type" value="Genomic_DNA"/>
</dbReference>
<dbReference type="PANTHER" id="PTHR30050">
    <property type="entry name" value="CHROMOSOMAL REPLICATION INITIATOR PROTEIN DNAA"/>
    <property type="match status" value="1"/>
</dbReference>
<dbReference type="GO" id="GO:0005524">
    <property type="term" value="F:ATP binding"/>
    <property type="evidence" value="ECO:0007669"/>
    <property type="project" value="UniProtKB-KW"/>
</dbReference>
<organism evidence="3 4">
    <name type="scientific">Bacillus haynesii</name>
    <dbReference type="NCBI Taxonomy" id="1925021"/>
    <lineage>
        <taxon>Bacteria</taxon>
        <taxon>Bacillati</taxon>
        <taxon>Bacillota</taxon>
        <taxon>Bacilli</taxon>
        <taxon>Bacillales</taxon>
        <taxon>Bacillaceae</taxon>
        <taxon>Bacillus</taxon>
    </lineage>
</organism>
<dbReference type="Proteomes" id="UP001066455">
    <property type="component" value="Unassembled WGS sequence"/>
</dbReference>
<dbReference type="SUPFAM" id="SSF52540">
    <property type="entry name" value="P-loop containing nucleoside triphosphate hydrolases"/>
    <property type="match status" value="1"/>
</dbReference>
<gene>
    <name evidence="3" type="ORF">MOE73_05380</name>
</gene>
<protein>
    <submittedName>
        <fullName evidence="3">ATP-binding protein</fullName>
    </submittedName>
</protein>
<dbReference type="PANTHER" id="PTHR30050:SF10">
    <property type="entry name" value="PHAGE-LIKE ELEMENT PBSX PROTEIN XKDC"/>
    <property type="match status" value="1"/>
</dbReference>
<comment type="caution">
    <text evidence="3">The sequence shown here is derived from an EMBL/GenBank/DDBJ whole genome shotgun (WGS) entry which is preliminary data.</text>
</comment>
<evidence type="ECO:0000256" key="1">
    <source>
        <dbReference type="SAM" id="MobiDB-lite"/>
    </source>
</evidence>
<reference evidence="3" key="1">
    <citation type="submission" date="2022-02" db="EMBL/GenBank/DDBJ databases">
        <title>Crop Bioprotection Bacillus Genome Sequencing.</title>
        <authorList>
            <person name="Dunlap C."/>
        </authorList>
    </citation>
    <scope>NUCLEOTIDE SEQUENCE</scope>
    <source>
        <strain evidence="3">T20C14</strain>
    </source>
</reference>
<keyword evidence="3" id="KW-0547">Nucleotide-binding</keyword>
<proteinExistence type="predicted"/>
<dbReference type="RefSeq" id="WP_268304965.1">
    <property type="nucleotide sequence ID" value="NZ_JALAJL010000037.1"/>
</dbReference>
<dbReference type="NCBIfam" id="NF005378">
    <property type="entry name" value="PRK06921.1"/>
    <property type="match status" value="1"/>
</dbReference>